<dbReference type="Gene3D" id="3.40.190.290">
    <property type="match status" value="1"/>
</dbReference>
<dbReference type="CDD" id="cd05466">
    <property type="entry name" value="PBP2_LTTR_substrate"/>
    <property type="match status" value="1"/>
</dbReference>
<comment type="caution">
    <text evidence="6">The sequence shown here is derived from an EMBL/GenBank/DDBJ whole genome shotgun (WGS) entry which is preliminary data.</text>
</comment>
<dbReference type="Gene3D" id="1.10.10.10">
    <property type="entry name" value="Winged helix-like DNA-binding domain superfamily/Winged helix DNA-binding domain"/>
    <property type="match status" value="1"/>
</dbReference>
<dbReference type="EMBL" id="AZAC01000067">
    <property type="protein sequence ID" value="KIX11226.1"/>
    <property type="molecule type" value="Genomic_DNA"/>
</dbReference>
<protein>
    <recommendedName>
        <fullName evidence="5">HTH lysR-type domain-containing protein</fullName>
    </recommendedName>
</protein>
<dbReference type="FunCoup" id="A0A0D2J695">
    <property type="interactions" value="94"/>
</dbReference>
<organism evidence="6 7">
    <name type="scientific">Dethiosulfatarculus sandiegensis</name>
    <dbReference type="NCBI Taxonomy" id="1429043"/>
    <lineage>
        <taxon>Bacteria</taxon>
        <taxon>Pseudomonadati</taxon>
        <taxon>Thermodesulfobacteriota</taxon>
        <taxon>Desulfarculia</taxon>
        <taxon>Desulfarculales</taxon>
        <taxon>Desulfarculaceae</taxon>
        <taxon>Dethiosulfatarculus</taxon>
    </lineage>
</organism>
<dbReference type="GO" id="GO:0000976">
    <property type="term" value="F:transcription cis-regulatory region binding"/>
    <property type="evidence" value="ECO:0007669"/>
    <property type="project" value="TreeGrafter"/>
</dbReference>
<keyword evidence="3" id="KW-0238">DNA-binding</keyword>
<dbReference type="InterPro" id="IPR036390">
    <property type="entry name" value="WH_DNA-bd_sf"/>
</dbReference>
<dbReference type="InterPro" id="IPR000847">
    <property type="entry name" value="LysR_HTH_N"/>
</dbReference>
<dbReference type="STRING" id="1429043.X474_25590"/>
<evidence type="ECO:0000313" key="7">
    <source>
        <dbReference type="Proteomes" id="UP000032233"/>
    </source>
</evidence>
<evidence type="ECO:0000256" key="1">
    <source>
        <dbReference type="ARBA" id="ARBA00009437"/>
    </source>
</evidence>
<dbReference type="Proteomes" id="UP000032233">
    <property type="component" value="Unassembled WGS sequence"/>
</dbReference>
<keyword evidence="7" id="KW-1185">Reference proteome</keyword>
<dbReference type="PANTHER" id="PTHR30126">
    <property type="entry name" value="HTH-TYPE TRANSCRIPTIONAL REGULATOR"/>
    <property type="match status" value="1"/>
</dbReference>
<dbReference type="PRINTS" id="PR00039">
    <property type="entry name" value="HTHLYSR"/>
</dbReference>
<dbReference type="FunFam" id="1.10.10.10:FF:000001">
    <property type="entry name" value="LysR family transcriptional regulator"/>
    <property type="match status" value="1"/>
</dbReference>
<dbReference type="PANTHER" id="PTHR30126:SF91">
    <property type="entry name" value="LYSR FAMILY TRANSCRIPTIONAL REGULATOR"/>
    <property type="match status" value="1"/>
</dbReference>
<sequence length="304" mass="34182">MIPELSGDFLQWLRGFYYTAEKGTVSAAAAHMGRRQSSITHQIKNLEQELGAQLFDRSHGRMILTEEGTALLAKAVTIFETIKEMRDLLHPQLGELHGEISLVTTHAVLLYYLPPHIAEFQSLSPGVTFRLTGGGLDKILENLHTGQADFSIASLENIPESLNFKPLFHTKPILIQARGSKWSLSEPITLDQVARLPFISFPDSSTIAQAIKKRFSEEGLSLNIVQELDNFELVKRFVELDLGLAILDEYALEDKDKEKIRIHSLDAYVKERTYGIITRKKSYMPPASHAFIRKLLKKDSPTVG</sequence>
<comment type="similarity">
    <text evidence="1">Belongs to the LysR transcriptional regulatory family.</text>
</comment>
<dbReference type="OrthoDB" id="5317428at2"/>
<gene>
    <name evidence="6" type="ORF">X474_25590</name>
</gene>
<dbReference type="RefSeq" id="WP_044352330.1">
    <property type="nucleotide sequence ID" value="NZ_AZAC01000067.1"/>
</dbReference>
<keyword evidence="4" id="KW-0804">Transcription</keyword>
<dbReference type="AlphaFoldDB" id="A0A0D2J695"/>
<dbReference type="InterPro" id="IPR036388">
    <property type="entry name" value="WH-like_DNA-bd_sf"/>
</dbReference>
<evidence type="ECO:0000313" key="6">
    <source>
        <dbReference type="EMBL" id="KIX11226.1"/>
    </source>
</evidence>
<dbReference type="PROSITE" id="PS50931">
    <property type="entry name" value="HTH_LYSR"/>
    <property type="match status" value="1"/>
</dbReference>
<evidence type="ECO:0000259" key="5">
    <source>
        <dbReference type="PROSITE" id="PS50931"/>
    </source>
</evidence>
<dbReference type="GO" id="GO:0003700">
    <property type="term" value="F:DNA-binding transcription factor activity"/>
    <property type="evidence" value="ECO:0007669"/>
    <property type="project" value="InterPro"/>
</dbReference>
<dbReference type="SUPFAM" id="SSF46785">
    <property type="entry name" value="Winged helix' DNA-binding domain"/>
    <property type="match status" value="1"/>
</dbReference>
<reference evidence="6 7" key="1">
    <citation type="submission" date="2013-11" db="EMBL/GenBank/DDBJ databases">
        <title>Metagenomic analysis of a methanogenic consortium involved in long chain n-alkane degradation.</title>
        <authorList>
            <person name="Davidova I.A."/>
            <person name="Callaghan A.V."/>
            <person name="Wawrik B."/>
            <person name="Pruitt S."/>
            <person name="Marks C."/>
            <person name="Duncan K.E."/>
            <person name="Suflita J.M."/>
        </authorList>
    </citation>
    <scope>NUCLEOTIDE SEQUENCE [LARGE SCALE GENOMIC DNA]</scope>
    <source>
        <strain evidence="6 7">SPR</strain>
    </source>
</reference>
<dbReference type="InterPro" id="IPR005119">
    <property type="entry name" value="LysR_subst-bd"/>
</dbReference>
<name>A0A0D2J695_9BACT</name>
<dbReference type="SUPFAM" id="SSF53850">
    <property type="entry name" value="Periplasmic binding protein-like II"/>
    <property type="match status" value="1"/>
</dbReference>
<keyword evidence="2" id="KW-0805">Transcription regulation</keyword>
<evidence type="ECO:0000256" key="2">
    <source>
        <dbReference type="ARBA" id="ARBA00023015"/>
    </source>
</evidence>
<proteinExistence type="inferred from homology"/>
<dbReference type="InParanoid" id="A0A0D2J695"/>
<dbReference type="Pfam" id="PF03466">
    <property type="entry name" value="LysR_substrate"/>
    <property type="match status" value="1"/>
</dbReference>
<dbReference type="Pfam" id="PF00126">
    <property type="entry name" value="HTH_1"/>
    <property type="match status" value="1"/>
</dbReference>
<evidence type="ECO:0000256" key="4">
    <source>
        <dbReference type="ARBA" id="ARBA00023163"/>
    </source>
</evidence>
<feature type="domain" description="HTH lysR-type" evidence="5">
    <location>
        <begin position="20"/>
        <end position="65"/>
    </location>
</feature>
<accession>A0A0D2J695</accession>
<evidence type="ECO:0000256" key="3">
    <source>
        <dbReference type="ARBA" id="ARBA00023125"/>
    </source>
</evidence>